<feature type="signal peptide" evidence="1">
    <location>
        <begin position="1"/>
        <end position="26"/>
    </location>
</feature>
<dbReference type="Proteomes" id="UP000184480">
    <property type="component" value="Unassembled WGS sequence"/>
</dbReference>
<dbReference type="OrthoDB" id="10021104at2"/>
<name>A0A1M5DAM1_9BACT</name>
<dbReference type="AlphaFoldDB" id="A0A1M5DAM1"/>
<keyword evidence="3" id="KW-1185">Reference proteome</keyword>
<keyword evidence="1" id="KW-0732">Signal</keyword>
<evidence type="ECO:0000256" key="1">
    <source>
        <dbReference type="SAM" id="SignalP"/>
    </source>
</evidence>
<organism evidence="2 3">
    <name type="scientific">Dysgonomonas macrotermitis</name>
    <dbReference type="NCBI Taxonomy" id="1346286"/>
    <lineage>
        <taxon>Bacteria</taxon>
        <taxon>Pseudomonadati</taxon>
        <taxon>Bacteroidota</taxon>
        <taxon>Bacteroidia</taxon>
        <taxon>Bacteroidales</taxon>
        <taxon>Dysgonomonadaceae</taxon>
        <taxon>Dysgonomonas</taxon>
    </lineage>
</organism>
<protein>
    <submittedName>
        <fullName evidence="2">Uncharacterized protein</fullName>
    </submittedName>
</protein>
<gene>
    <name evidence="2" type="ORF">SAMN05444362_108121</name>
</gene>
<sequence length="602" mass="69874">MRLKKTTLFILLMFLCPLGIYSQKVAVTAIQDKDPLPGHLNTIKAKYDIEFNFPQFDIAFTIPANTTFKVPVLEKDDVALEIGKVSYYSYDLSYLDEFGTRIFKFFESYTDKYPALIFEIERKSDNTVISDFLTTNPNGDIYKYAYSTLSDKDKSIIPVKSKLGTPITHFLEDDELSYYQYTFYKDEYCFNFYLDLTVVPDASDQQRYINIIESITSKNLFQKRTEYETRTKYRYYKKEKRVDLAKNEEYKFDYYRGTTTRKNKAINTFTETEIEIPASTEYLVNTNYISETGEDSLYIYVDKNDYINNKSCSEFYFMKDFNLSLSLSANINNPDEYIEPLKKNYKVSHSAKVRSDNTLFYIYFYGSKDQGTLDIFFDNGSNSFYNVRVFGYSLKNRINVHKLLSTYRWQGKTLPGLQNLIPLEEGEQVEFTAIDIPDPDLSISSKWEMMDLGLKFELPWDPEDYQVSRSGKSAKMSSSGIIMKAKPTDSFGLNIYSDRTPLLLFISQNEKPENMEEALRDHVRAWGGNSRISNIQANVIKAGNTTWNVMIYQLGKFYYSTAITFAHGCSISLYVNNVGTEKEILEGLSCIKTFEFGKPLQR</sequence>
<dbReference type="EMBL" id="FQUC01000008">
    <property type="protein sequence ID" value="SHF63732.1"/>
    <property type="molecule type" value="Genomic_DNA"/>
</dbReference>
<proteinExistence type="predicted"/>
<feature type="chain" id="PRO_5012815873" evidence="1">
    <location>
        <begin position="27"/>
        <end position="602"/>
    </location>
</feature>
<accession>A0A1M5DAM1</accession>
<dbReference type="RefSeq" id="WP_139262053.1">
    <property type="nucleotide sequence ID" value="NZ_BBXL01000004.1"/>
</dbReference>
<evidence type="ECO:0000313" key="3">
    <source>
        <dbReference type="Proteomes" id="UP000184480"/>
    </source>
</evidence>
<evidence type="ECO:0000313" key="2">
    <source>
        <dbReference type="EMBL" id="SHF63732.1"/>
    </source>
</evidence>
<reference evidence="3" key="1">
    <citation type="submission" date="2016-11" db="EMBL/GenBank/DDBJ databases">
        <authorList>
            <person name="Varghese N."/>
            <person name="Submissions S."/>
        </authorList>
    </citation>
    <scope>NUCLEOTIDE SEQUENCE [LARGE SCALE GENOMIC DNA]</scope>
    <source>
        <strain evidence="3">DSM 27370</strain>
    </source>
</reference>
<dbReference type="STRING" id="1346286.SAMN05444362_108121"/>